<protein>
    <submittedName>
        <fullName evidence="7">YihY family inner membrane protein</fullName>
    </submittedName>
</protein>
<evidence type="ECO:0000256" key="2">
    <source>
        <dbReference type="ARBA" id="ARBA00022475"/>
    </source>
</evidence>
<evidence type="ECO:0000313" key="7">
    <source>
        <dbReference type="EMBL" id="MBA8954475.1"/>
    </source>
</evidence>
<evidence type="ECO:0000256" key="4">
    <source>
        <dbReference type="ARBA" id="ARBA00022989"/>
    </source>
</evidence>
<evidence type="ECO:0000256" key="1">
    <source>
        <dbReference type="ARBA" id="ARBA00004651"/>
    </source>
</evidence>
<dbReference type="Proteomes" id="UP000572680">
    <property type="component" value="Unassembled WGS sequence"/>
</dbReference>
<gene>
    <name evidence="7" type="ORF">HNR61_006132</name>
</gene>
<dbReference type="AlphaFoldDB" id="A0A7W3QPA6"/>
<dbReference type="PANTHER" id="PTHR30213">
    <property type="entry name" value="INNER MEMBRANE PROTEIN YHJD"/>
    <property type="match status" value="1"/>
</dbReference>
<dbReference type="EMBL" id="JACJIA010000009">
    <property type="protein sequence ID" value="MBA8954475.1"/>
    <property type="molecule type" value="Genomic_DNA"/>
</dbReference>
<name>A0A7W3QPA6_ACTNM</name>
<keyword evidence="5 6" id="KW-0472">Membrane</keyword>
<evidence type="ECO:0000256" key="3">
    <source>
        <dbReference type="ARBA" id="ARBA00022692"/>
    </source>
</evidence>
<keyword evidence="4 6" id="KW-1133">Transmembrane helix</keyword>
<feature type="transmembrane region" description="Helical" evidence="6">
    <location>
        <begin position="144"/>
        <end position="165"/>
    </location>
</feature>
<keyword evidence="3 6" id="KW-0812">Transmembrane</keyword>
<dbReference type="RefSeq" id="WP_220509975.1">
    <property type="nucleotide sequence ID" value="NZ_BAAALP010000021.1"/>
</dbReference>
<evidence type="ECO:0000256" key="5">
    <source>
        <dbReference type="ARBA" id="ARBA00023136"/>
    </source>
</evidence>
<proteinExistence type="predicted"/>
<sequence>MGLVERVDGYQRRRPWFGFPLAVVYKFFDDQGGYLTALITYYAFVSLFPMLLLLVTVLGFALEGNPDLQRRVVESALVQFPIVGDQLQNNVRSFKGNTFALVTGILGSLYGGLGVIQATQNALNKLWGVPRNDRPNPLLSRLRSLVLLVAGGGAVIALAVVSAVGSRLFGGWGWITQLGVMVVNAALFVVAFRVLTARPLSVAQVRAGAVAAAIVWQGVQWGGSFFLGLMTRNATATYGLFGIVLGLLAWIYLGALTFVMCAEVNVVRDRGLWPRSLMTPFTDAVELTKGDRRAYRSYARTERHKGFERVDVDFERPGPAAE</sequence>
<evidence type="ECO:0000256" key="6">
    <source>
        <dbReference type="SAM" id="Phobius"/>
    </source>
</evidence>
<evidence type="ECO:0000313" key="8">
    <source>
        <dbReference type="Proteomes" id="UP000572680"/>
    </source>
</evidence>
<keyword evidence="8" id="KW-1185">Reference proteome</keyword>
<keyword evidence="2" id="KW-1003">Cell membrane</keyword>
<dbReference type="Pfam" id="PF03631">
    <property type="entry name" value="Virul_fac_BrkB"/>
    <property type="match status" value="1"/>
</dbReference>
<feature type="transmembrane region" description="Helical" evidence="6">
    <location>
        <begin position="236"/>
        <end position="262"/>
    </location>
</feature>
<reference evidence="7 8" key="1">
    <citation type="submission" date="2020-08" db="EMBL/GenBank/DDBJ databases">
        <title>Genomic Encyclopedia of Type Strains, Phase IV (KMG-IV): sequencing the most valuable type-strain genomes for metagenomic binning, comparative biology and taxonomic classification.</title>
        <authorList>
            <person name="Goeker M."/>
        </authorList>
    </citation>
    <scope>NUCLEOTIDE SEQUENCE [LARGE SCALE GENOMIC DNA]</scope>
    <source>
        <strain evidence="7 8">DSM 44197</strain>
    </source>
</reference>
<dbReference type="GO" id="GO:0005886">
    <property type="term" value="C:plasma membrane"/>
    <property type="evidence" value="ECO:0007669"/>
    <property type="project" value="UniProtKB-SubCell"/>
</dbReference>
<feature type="transmembrane region" description="Helical" evidence="6">
    <location>
        <begin position="171"/>
        <end position="195"/>
    </location>
</feature>
<comment type="subcellular location">
    <subcellularLocation>
        <location evidence="1">Cell membrane</location>
        <topology evidence="1">Multi-pass membrane protein</topology>
    </subcellularLocation>
</comment>
<organism evidence="7 8">
    <name type="scientific">Actinomadura namibiensis</name>
    <dbReference type="NCBI Taxonomy" id="182080"/>
    <lineage>
        <taxon>Bacteria</taxon>
        <taxon>Bacillati</taxon>
        <taxon>Actinomycetota</taxon>
        <taxon>Actinomycetes</taxon>
        <taxon>Streptosporangiales</taxon>
        <taxon>Thermomonosporaceae</taxon>
        <taxon>Actinomadura</taxon>
    </lineage>
</organism>
<comment type="caution">
    <text evidence="7">The sequence shown here is derived from an EMBL/GenBank/DDBJ whole genome shotgun (WGS) entry which is preliminary data.</text>
</comment>
<dbReference type="PANTHER" id="PTHR30213:SF1">
    <property type="entry name" value="INNER MEMBRANE PROTEIN YHJD"/>
    <property type="match status" value="1"/>
</dbReference>
<feature type="transmembrane region" description="Helical" evidence="6">
    <location>
        <begin position="207"/>
        <end position="230"/>
    </location>
</feature>
<feature type="transmembrane region" description="Helical" evidence="6">
    <location>
        <begin position="39"/>
        <end position="62"/>
    </location>
</feature>
<dbReference type="InterPro" id="IPR017039">
    <property type="entry name" value="Virul_fac_BrkB"/>
</dbReference>
<accession>A0A7W3QPA6</accession>